<feature type="region of interest" description="Disordered" evidence="2">
    <location>
        <begin position="140"/>
        <end position="164"/>
    </location>
</feature>
<dbReference type="AlphaFoldDB" id="A0A7R9F173"/>
<dbReference type="GO" id="GO:0015293">
    <property type="term" value="F:symporter activity"/>
    <property type="evidence" value="ECO:0007669"/>
    <property type="project" value="InterPro"/>
</dbReference>
<dbReference type="PANTHER" id="PTHR11328">
    <property type="entry name" value="MAJOR FACILITATOR SUPERFAMILY DOMAIN-CONTAINING PROTEIN"/>
    <property type="match status" value="1"/>
</dbReference>
<comment type="similarity">
    <text evidence="1">Belongs to the major facilitator superfamily.</text>
</comment>
<reference evidence="4" key="1">
    <citation type="submission" date="2020-11" db="EMBL/GenBank/DDBJ databases">
        <authorList>
            <person name="Tran Van P."/>
        </authorList>
    </citation>
    <scope>NUCLEOTIDE SEQUENCE</scope>
</reference>
<keyword evidence="3" id="KW-0812">Transmembrane</keyword>
<evidence type="ECO:0000256" key="2">
    <source>
        <dbReference type="SAM" id="MobiDB-lite"/>
    </source>
</evidence>
<gene>
    <name evidence="4" type="ORF">TBIB3V08_LOCUS7471</name>
</gene>
<dbReference type="GO" id="GO:0005886">
    <property type="term" value="C:plasma membrane"/>
    <property type="evidence" value="ECO:0007669"/>
    <property type="project" value="TreeGrafter"/>
</dbReference>
<dbReference type="PANTHER" id="PTHR11328:SF28">
    <property type="entry name" value="MAJOR FACILITATOR SUPERFAMILY DOMAIN-CONTAINING PROTEIN 12"/>
    <property type="match status" value="1"/>
</dbReference>
<evidence type="ECO:0000256" key="3">
    <source>
        <dbReference type="SAM" id="Phobius"/>
    </source>
</evidence>
<keyword evidence="3" id="KW-0472">Membrane</keyword>
<dbReference type="GO" id="GO:0008643">
    <property type="term" value="P:carbohydrate transport"/>
    <property type="evidence" value="ECO:0007669"/>
    <property type="project" value="InterPro"/>
</dbReference>
<dbReference type="InterPro" id="IPR039672">
    <property type="entry name" value="MFS_2"/>
</dbReference>
<keyword evidence="3" id="KW-1133">Transmembrane helix</keyword>
<organism evidence="4">
    <name type="scientific">Timema bartmani</name>
    <dbReference type="NCBI Taxonomy" id="61472"/>
    <lineage>
        <taxon>Eukaryota</taxon>
        <taxon>Metazoa</taxon>
        <taxon>Ecdysozoa</taxon>
        <taxon>Arthropoda</taxon>
        <taxon>Hexapoda</taxon>
        <taxon>Insecta</taxon>
        <taxon>Pterygota</taxon>
        <taxon>Neoptera</taxon>
        <taxon>Polyneoptera</taxon>
        <taxon>Phasmatodea</taxon>
        <taxon>Timematodea</taxon>
        <taxon>Timematoidea</taxon>
        <taxon>Timematidae</taxon>
        <taxon>Timema</taxon>
    </lineage>
</organism>
<sequence length="180" mass="19962">MPGLRRGSDPTLNCVMNGEAVCERSSLVATLGKPSTRHLTLFQKVSYGMGHIFNDICAAMWFSYILLFLQVVIGMPPALSGAMMLTVYCNETRKEQLFHADQLKKLTCEVPNIKPQPTEAPVIPERLLVLPLKIQKPTSPQMERNLGAEGDSTPLERSVPAQTQPIAVKIPETPPRVLRR</sequence>
<proteinExistence type="inferred from homology"/>
<name>A0A7R9F173_9NEOP</name>
<feature type="transmembrane region" description="Helical" evidence="3">
    <location>
        <begin position="61"/>
        <end position="88"/>
    </location>
</feature>
<protein>
    <submittedName>
        <fullName evidence="4">Uncharacterized protein</fullName>
    </submittedName>
</protein>
<dbReference type="EMBL" id="OD567086">
    <property type="protein sequence ID" value="CAD7445110.1"/>
    <property type="molecule type" value="Genomic_DNA"/>
</dbReference>
<evidence type="ECO:0000256" key="1">
    <source>
        <dbReference type="ARBA" id="ARBA00008335"/>
    </source>
</evidence>
<accession>A0A7R9F173</accession>
<evidence type="ECO:0000313" key="4">
    <source>
        <dbReference type="EMBL" id="CAD7445110.1"/>
    </source>
</evidence>